<organism evidence="1 2">
    <name type="scientific">Hyphomonas adhaerens MHS-3</name>
    <dbReference type="NCBI Taxonomy" id="1280949"/>
    <lineage>
        <taxon>Bacteria</taxon>
        <taxon>Pseudomonadati</taxon>
        <taxon>Pseudomonadota</taxon>
        <taxon>Alphaproteobacteria</taxon>
        <taxon>Hyphomonadales</taxon>
        <taxon>Hyphomonadaceae</taxon>
        <taxon>Hyphomonas</taxon>
    </lineage>
</organism>
<name>A0A069DZY5_9PROT</name>
<feature type="non-terminal residue" evidence="1">
    <location>
        <position position="371"/>
    </location>
</feature>
<sequence>DPKFSSVLFDCAGGLALTGDKEDPAAAQGAVAADANNTIGSNSLASVLFPGPNELGVTPFDATTLSSFFEPTTYIGAFGPTETVTNNWAAGWTFALFPEPTCPTGTTDSGFDIQGTTVCRLSGDITSDIRLTRGNYYEIAGRVDVGVDTGADGNAANGVAASLTIESGVTLFGNAGDDYVVVNRGSQIFSNGTAANPVVFTSEADVTDSQVDPENAIGEWGGLVLLGQAPINRCRDVAVTPATAQCENIVEGVTNPEAVYGGGDAGDSSGRLSYTLVKHAGYAVDTNGNELNGITFAGIGTGTEVNYVQVHNNSDDGVEFFGGGVNIKHLVLTGNDDDSIDTDNGYNGHIQYAIVVQRPGGGDNITEASSV</sequence>
<keyword evidence="1" id="KW-0449">Lipoprotein</keyword>
<evidence type="ECO:0000313" key="1">
    <source>
        <dbReference type="EMBL" id="KCZ82557.1"/>
    </source>
</evidence>
<feature type="non-terminal residue" evidence="1">
    <location>
        <position position="1"/>
    </location>
</feature>
<reference evidence="1 2" key="1">
    <citation type="journal article" date="2014" name="Antonie Van Leeuwenhoek">
        <title>Hyphomonas beringensis sp. nov. and Hyphomonas chukchiensis sp. nov., isolated from surface seawater of the Bering Sea and Chukchi Sea.</title>
        <authorList>
            <person name="Li C."/>
            <person name="Lai Q."/>
            <person name="Li G."/>
            <person name="Dong C."/>
            <person name="Wang J."/>
            <person name="Liao Y."/>
            <person name="Shao Z."/>
        </authorList>
    </citation>
    <scope>NUCLEOTIDE SEQUENCE [LARGE SCALE GENOMIC DNA]</scope>
    <source>
        <strain evidence="1 2">MHS-3</strain>
    </source>
</reference>
<comment type="caution">
    <text evidence="1">The sequence shown here is derived from an EMBL/GenBank/DDBJ whole genome shotgun (WGS) entry which is preliminary data.</text>
</comment>
<dbReference type="AlphaFoldDB" id="A0A069DZY5"/>
<gene>
    <name evidence="1" type="ORF">HAD_17511</name>
</gene>
<dbReference type="PANTHER" id="PTHR41339:SF1">
    <property type="entry name" value="SECRETED PROTEIN"/>
    <property type="match status" value="1"/>
</dbReference>
<dbReference type="STRING" id="1280949.HAD_17511"/>
<dbReference type="eggNOG" id="COG2182">
    <property type="taxonomic scope" value="Bacteria"/>
</dbReference>
<dbReference type="PANTHER" id="PTHR41339">
    <property type="entry name" value="LIPL48"/>
    <property type="match status" value="1"/>
</dbReference>
<protein>
    <submittedName>
        <fullName evidence="1">Lipoprotein</fullName>
    </submittedName>
</protein>
<dbReference type="Proteomes" id="UP000027446">
    <property type="component" value="Unassembled WGS sequence"/>
</dbReference>
<evidence type="ECO:0000313" key="2">
    <source>
        <dbReference type="Proteomes" id="UP000027446"/>
    </source>
</evidence>
<dbReference type="EMBL" id="ARYH01000008">
    <property type="protein sequence ID" value="KCZ82557.1"/>
    <property type="molecule type" value="Genomic_DNA"/>
</dbReference>
<accession>A0A069DZY5</accession>
<keyword evidence="2" id="KW-1185">Reference proteome</keyword>
<proteinExistence type="predicted"/>